<reference evidence="1 2" key="1">
    <citation type="submission" date="2020-08" db="EMBL/GenBank/DDBJ databases">
        <title>Genomic Encyclopedia of Type Strains, Phase III (KMG-III): the genomes of soil and plant-associated and newly described type strains.</title>
        <authorList>
            <person name="Whitman W."/>
        </authorList>
    </citation>
    <scope>NUCLEOTIDE SEQUENCE [LARGE SCALE GENOMIC DNA]</scope>
    <source>
        <strain evidence="1 2">CECT 5831</strain>
    </source>
</reference>
<dbReference type="Pfam" id="PF19371">
    <property type="entry name" value="DUF5946"/>
    <property type="match status" value="1"/>
</dbReference>
<evidence type="ECO:0000313" key="2">
    <source>
        <dbReference type="Proteomes" id="UP000517523"/>
    </source>
</evidence>
<dbReference type="AlphaFoldDB" id="A0A839TP22"/>
<sequence>MGGVFECFDVFNDLAMNFMDGTSLSPFILADAHCLQHSGVHGVWNNNLHLTRQYLILEKAIVWEYSKTSRLSHILDQYKWSDPDILIPALLPSHRYGVTGYAGEDDQPIAKV</sequence>
<dbReference type="Proteomes" id="UP000517523">
    <property type="component" value="Unassembled WGS sequence"/>
</dbReference>
<dbReference type="InterPro" id="IPR045990">
    <property type="entry name" value="DUF5946"/>
</dbReference>
<comment type="caution">
    <text evidence="1">The sequence shown here is derived from an EMBL/GenBank/DDBJ whole genome shotgun (WGS) entry which is preliminary data.</text>
</comment>
<name>A0A839TP22_9BACL</name>
<proteinExistence type="predicted"/>
<protein>
    <submittedName>
        <fullName evidence="1">Uncharacterized protein</fullName>
    </submittedName>
</protein>
<accession>A0A839TP22</accession>
<gene>
    <name evidence="1" type="ORF">FHS19_002917</name>
</gene>
<dbReference type="EMBL" id="JACHXJ010000002">
    <property type="protein sequence ID" value="MBB3128263.1"/>
    <property type="molecule type" value="Genomic_DNA"/>
</dbReference>
<organism evidence="1 2">
    <name type="scientific">Paenibacillus rhizosphaerae</name>
    <dbReference type="NCBI Taxonomy" id="297318"/>
    <lineage>
        <taxon>Bacteria</taxon>
        <taxon>Bacillati</taxon>
        <taxon>Bacillota</taxon>
        <taxon>Bacilli</taxon>
        <taxon>Bacillales</taxon>
        <taxon>Paenibacillaceae</taxon>
        <taxon>Paenibacillus</taxon>
    </lineage>
</organism>
<evidence type="ECO:0000313" key="1">
    <source>
        <dbReference type="EMBL" id="MBB3128263.1"/>
    </source>
</evidence>